<keyword evidence="1" id="KW-0812">Transmembrane</keyword>
<organism evidence="2 3">
    <name type="scientific">Aureobasidium pullulans</name>
    <name type="common">Black yeast</name>
    <name type="synonym">Pullularia pullulans</name>
    <dbReference type="NCBI Taxonomy" id="5580"/>
    <lineage>
        <taxon>Eukaryota</taxon>
        <taxon>Fungi</taxon>
        <taxon>Dikarya</taxon>
        <taxon>Ascomycota</taxon>
        <taxon>Pezizomycotina</taxon>
        <taxon>Dothideomycetes</taxon>
        <taxon>Dothideomycetidae</taxon>
        <taxon>Dothideales</taxon>
        <taxon>Saccotheciaceae</taxon>
        <taxon>Aureobasidium</taxon>
    </lineage>
</organism>
<gene>
    <name evidence="2" type="ORF">D6D24_06038</name>
</gene>
<keyword evidence="1" id="KW-0472">Membrane</keyword>
<feature type="transmembrane region" description="Helical" evidence="1">
    <location>
        <begin position="33"/>
        <end position="56"/>
    </location>
</feature>
<dbReference type="AlphaFoldDB" id="A0A4S8VQE2"/>
<dbReference type="PANTHER" id="PTHR36587">
    <property type="entry name" value="EXPRESSION SITE-ASSOCIATED GENE 3 (ESAG3)-LIKE PROTEIN"/>
    <property type="match status" value="1"/>
</dbReference>
<accession>A0A4S8VQE2</accession>
<comment type="caution">
    <text evidence="2">The sequence shown here is derived from an EMBL/GenBank/DDBJ whole genome shotgun (WGS) entry which is preliminary data.</text>
</comment>
<reference evidence="2 3" key="1">
    <citation type="submission" date="2018-10" db="EMBL/GenBank/DDBJ databases">
        <title>Fifty Aureobasidium pullulans genomes reveal a recombining polyextremotolerant generalist.</title>
        <authorList>
            <person name="Gostincar C."/>
            <person name="Turk M."/>
            <person name="Zajc J."/>
            <person name="Gunde-Cimerman N."/>
        </authorList>
    </citation>
    <scope>NUCLEOTIDE SEQUENCE [LARGE SCALE GENOMIC DNA]</scope>
    <source>
        <strain evidence="2 3">EXF-11318</strain>
    </source>
</reference>
<keyword evidence="1" id="KW-1133">Transmembrane helix</keyword>
<evidence type="ECO:0000313" key="2">
    <source>
        <dbReference type="EMBL" id="THW13446.1"/>
    </source>
</evidence>
<sequence>MSKILSPLRRSFDQLPEFPSTTTSVVRSRILRIGVLTAILVLLLHLCSSLSVAVSVDRVSRADQKQLSYYEDGLEDAETDDKPGYLHLLIPASKPDQNLCKTVLSAGILNYPAPRLVNWNQKFDDPNLVAGGSHIGKISGIKAYLDGMDVARDSDLVLMVDGYDVWFQLRPQTILDRYFDINRRANKRVQKELGDEVVRQHNIHQQIVFSCQKRCWLFSEDDPECYAVPQSSLPQDIYGPETDTDIGDEKNPYIKFRQRFLNSGVAIGTVGAMRKLFTEAMVRAEHDPNFGSDQKIFSQLFAEQEVAREALRQQSLSNSRWSRLTSSTYSDERIGRFKKEHLDAVQGKDLEFGLGVDYESSIGLATVFAEDDTEWLTPSNKEELDQANAVRAIDTQKSRLGNVLKDVAGTVPPFWTFERKPLPREQTWSDVSLFTDVWTGIAPAVIHHNAHRDGMRSLREEWWDRIWFQEHARSLYDSHIVAPLGPVAISGGRQWWSPEDWKGGARVDPQPLTNDTWIRYEEMCDGTEDEVFRDGGGPWRLPDDH</sequence>
<proteinExistence type="predicted"/>
<name>A0A4S8VQE2_AURPU</name>
<dbReference type="PANTHER" id="PTHR36587:SF2">
    <property type="entry name" value="EXPRESSION SITE-ASSOCIATED GENE 3 (ESAG3)-LIKE PROTEIN"/>
    <property type="match status" value="1"/>
</dbReference>
<dbReference type="EMBL" id="QZAJ01000234">
    <property type="protein sequence ID" value="THW13446.1"/>
    <property type="molecule type" value="Genomic_DNA"/>
</dbReference>
<dbReference type="Proteomes" id="UP000308014">
    <property type="component" value="Unassembled WGS sequence"/>
</dbReference>
<evidence type="ECO:0000256" key="1">
    <source>
        <dbReference type="SAM" id="Phobius"/>
    </source>
</evidence>
<dbReference type="CDD" id="cd22997">
    <property type="entry name" value="GT_LH"/>
    <property type="match status" value="1"/>
</dbReference>
<protein>
    <submittedName>
        <fullName evidence="2">Uncharacterized protein</fullName>
    </submittedName>
</protein>
<evidence type="ECO:0000313" key="3">
    <source>
        <dbReference type="Proteomes" id="UP000308014"/>
    </source>
</evidence>